<proteinExistence type="predicted"/>
<comment type="caution">
    <text evidence="2">The sequence shown here is derived from an EMBL/GenBank/DDBJ whole genome shotgun (WGS) entry which is preliminary data.</text>
</comment>
<name>A0A0F0GPD5_LENAE</name>
<accession>A0A0F0GPD5</accession>
<feature type="signal peptide" evidence="1">
    <location>
        <begin position="1"/>
        <end position="18"/>
    </location>
</feature>
<evidence type="ECO:0008006" key="4">
    <source>
        <dbReference type="Google" id="ProtNLM"/>
    </source>
</evidence>
<feature type="chain" id="PRO_5002441503" description="Lipoprotein" evidence="1">
    <location>
        <begin position="19"/>
        <end position="247"/>
    </location>
</feature>
<evidence type="ECO:0000313" key="3">
    <source>
        <dbReference type="Proteomes" id="UP000033393"/>
    </source>
</evidence>
<keyword evidence="1" id="KW-0732">Signal</keyword>
<evidence type="ECO:0000256" key="1">
    <source>
        <dbReference type="SAM" id="SignalP"/>
    </source>
</evidence>
<dbReference type="PATRIC" id="fig|68170.10.peg.6955"/>
<organism evidence="2 3">
    <name type="scientific">Lentzea aerocolonigenes</name>
    <name type="common">Lechevalieria aerocolonigenes</name>
    <name type="synonym">Saccharothrix aerocolonigenes</name>
    <dbReference type="NCBI Taxonomy" id="68170"/>
    <lineage>
        <taxon>Bacteria</taxon>
        <taxon>Bacillati</taxon>
        <taxon>Actinomycetota</taxon>
        <taxon>Actinomycetes</taxon>
        <taxon>Pseudonocardiales</taxon>
        <taxon>Pseudonocardiaceae</taxon>
        <taxon>Lentzea</taxon>
    </lineage>
</organism>
<sequence>MSTALVVLSLTSPAVAYAAADEVVQVQNTSAASSADKTVSVTCPSGTKVVGVGGSVTGERTTITRVRPSDDLSSVEVTAVEHGAGTVQSWTVKARAKCAAGEVNLVAKSGTKNAEASCPSQQKTLGVGGEIAGEGVHFTKMAPKSNLKGALIETSGNADVTAYAICGTRPGLVLRGGTTSVVMSKTGTRNIACQGDEQVISAGGSVGGAIISDVEPAGPVATVTGEAADAQGQAIRWSITPYAVCSQ</sequence>
<gene>
    <name evidence="2" type="ORF">UK23_26960</name>
</gene>
<keyword evidence="3" id="KW-1185">Reference proteome</keyword>
<protein>
    <recommendedName>
        <fullName evidence="4">Lipoprotein</fullName>
    </recommendedName>
</protein>
<reference evidence="2 3" key="1">
    <citation type="submission" date="2015-02" db="EMBL/GenBank/DDBJ databases">
        <authorList>
            <person name="Ju K.-S."/>
            <person name="Doroghazi J.R."/>
            <person name="Metcalf W."/>
        </authorList>
    </citation>
    <scope>NUCLEOTIDE SEQUENCE [LARGE SCALE GENOMIC DNA]</scope>
    <source>
        <strain evidence="2 3">NRRL B-16140</strain>
    </source>
</reference>
<evidence type="ECO:0000313" key="2">
    <source>
        <dbReference type="EMBL" id="KJK45170.1"/>
    </source>
</evidence>
<dbReference type="AlphaFoldDB" id="A0A0F0GPD5"/>
<dbReference type="EMBL" id="JYJG01000222">
    <property type="protein sequence ID" value="KJK45170.1"/>
    <property type="molecule type" value="Genomic_DNA"/>
</dbReference>
<dbReference type="Proteomes" id="UP000033393">
    <property type="component" value="Unassembled WGS sequence"/>
</dbReference>